<dbReference type="InterPro" id="IPR011063">
    <property type="entry name" value="TilS/TtcA_N"/>
</dbReference>
<dbReference type="SUPFAM" id="SSF56037">
    <property type="entry name" value="PheT/TilS domain"/>
    <property type="match status" value="1"/>
</dbReference>
<dbReference type="InterPro" id="IPR012795">
    <property type="entry name" value="tRNA_Ile_lys_synt_N"/>
</dbReference>
<sequence length="443" mass="50408">MSVQERFIHYIYEHALCQSHERILLAVSGGKDSVLMTHLFAEAGYTIGIAHCNFRLRGEASDADEALTSDLARALEVPFYSTGFDTETYARQQGISIQMAARELRYAWFETIRSSQGYDYIAVAQHRNDHVETIMLNLVRGTGLAGLKGIKPKRDRIIRPLLFLNAEEIATYVAEHGLAYRDDASNFSTKYARNKIRIEVIPRLKELNPELERTMAKNMERFADAYSVVETYVAELRKDLFTERRPGEWHIPISGLAGLHPLPFLLYELFRPYGFTEAVISDIAGSMPGTPGKRFSSPSHMLYVDRHEWVVKPIEVPQNEVATIAYPGDGARWHEYHFESGLSTDMAVNRSTHVVQLDAAHVVFPIRIRAWEEGDVFRPLGMGGRKKLSDFFVSLKVPAYQKHFIPVVINGDGNILWVAPYRMDDRYKITDKTKKVVTLACSY</sequence>
<keyword evidence="6 8" id="KW-0067">ATP-binding</keyword>
<dbReference type="InterPro" id="IPR012796">
    <property type="entry name" value="Lysidine-tRNA-synth_C"/>
</dbReference>
<evidence type="ECO:0000256" key="8">
    <source>
        <dbReference type="HAMAP-Rule" id="MF_01161"/>
    </source>
</evidence>
<comment type="similarity">
    <text evidence="8">Belongs to the tRNA(Ile)-lysidine synthase family.</text>
</comment>
<evidence type="ECO:0000256" key="1">
    <source>
        <dbReference type="ARBA" id="ARBA00004496"/>
    </source>
</evidence>
<dbReference type="GO" id="GO:0005737">
    <property type="term" value="C:cytoplasm"/>
    <property type="evidence" value="ECO:0007669"/>
    <property type="project" value="UniProtKB-SubCell"/>
</dbReference>
<dbReference type="RefSeq" id="WP_079716836.1">
    <property type="nucleotide sequence ID" value="NZ_FUYS01000004.1"/>
</dbReference>
<protein>
    <recommendedName>
        <fullName evidence="8">tRNA(Ile)-lysidine synthase</fullName>
        <ecNumber evidence="8">6.3.4.19</ecNumber>
    </recommendedName>
    <alternativeName>
        <fullName evidence="8">tRNA(Ile)-2-lysyl-cytidine synthase</fullName>
    </alternativeName>
    <alternativeName>
        <fullName evidence="8">tRNA(Ile)-lysidine synthetase</fullName>
    </alternativeName>
</protein>
<keyword evidence="2 8" id="KW-0963">Cytoplasm</keyword>
<reference evidence="10 11" key="1">
    <citation type="submission" date="2017-02" db="EMBL/GenBank/DDBJ databases">
        <authorList>
            <person name="Peterson S.W."/>
        </authorList>
    </citation>
    <scope>NUCLEOTIDE SEQUENCE [LARGE SCALE GENOMIC DNA]</scope>
    <source>
        <strain evidence="10 11">DSM 22899</strain>
    </source>
</reference>
<dbReference type="CDD" id="cd01992">
    <property type="entry name" value="TilS_N"/>
    <property type="match status" value="1"/>
</dbReference>
<dbReference type="SUPFAM" id="SSF52402">
    <property type="entry name" value="Adenine nucleotide alpha hydrolases-like"/>
    <property type="match status" value="1"/>
</dbReference>
<evidence type="ECO:0000259" key="9">
    <source>
        <dbReference type="SMART" id="SM00977"/>
    </source>
</evidence>
<dbReference type="STRING" id="623280.SAMN05660226_02149"/>
<proteinExistence type="inferred from homology"/>
<dbReference type="InterPro" id="IPR014729">
    <property type="entry name" value="Rossmann-like_a/b/a_fold"/>
</dbReference>
<evidence type="ECO:0000256" key="7">
    <source>
        <dbReference type="ARBA" id="ARBA00048539"/>
    </source>
</evidence>
<dbReference type="SMART" id="SM00977">
    <property type="entry name" value="TilS_C"/>
    <property type="match status" value="1"/>
</dbReference>
<dbReference type="GO" id="GO:0006400">
    <property type="term" value="P:tRNA modification"/>
    <property type="evidence" value="ECO:0007669"/>
    <property type="project" value="UniProtKB-UniRule"/>
</dbReference>
<name>A0A1T5CES7_9SPHI</name>
<keyword evidence="4 8" id="KW-0819">tRNA processing</keyword>
<dbReference type="HAMAP" id="MF_01161">
    <property type="entry name" value="tRNA_Ile_lys_synt"/>
    <property type="match status" value="1"/>
</dbReference>
<dbReference type="GO" id="GO:0005524">
    <property type="term" value="F:ATP binding"/>
    <property type="evidence" value="ECO:0007669"/>
    <property type="project" value="UniProtKB-UniRule"/>
</dbReference>
<evidence type="ECO:0000313" key="11">
    <source>
        <dbReference type="Proteomes" id="UP000190541"/>
    </source>
</evidence>
<keyword evidence="5 8" id="KW-0547">Nucleotide-binding</keyword>
<comment type="function">
    <text evidence="8">Ligates lysine onto the cytidine present at position 34 of the AUA codon-specific tRNA(Ile) that contains the anticodon CAU, in an ATP-dependent manner. Cytidine is converted to lysidine, thus changing the amino acid specificity of the tRNA from methionine to isoleucine.</text>
</comment>
<dbReference type="EMBL" id="FUYS01000004">
    <property type="protein sequence ID" value="SKB57841.1"/>
    <property type="molecule type" value="Genomic_DNA"/>
</dbReference>
<evidence type="ECO:0000256" key="3">
    <source>
        <dbReference type="ARBA" id="ARBA00022598"/>
    </source>
</evidence>
<dbReference type="OrthoDB" id="9807403at2"/>
<evidence type="ECO:0000313" key="10">
    <source>
        <dbReference type="EMBL" id="SKB57841.1"/>
    </source>
</evidence>
<dbReference type="PANTHER" id="PTHR43033:SF1">
    <property type="entry name" value="TRNA(ILE)-LYSIDINE SYNTHASE-RELATED"/>
    <property type="match status" value="1"/>
</dbReference>
<dbReference type="GO" id="GO:0032267">
    <property type="term" value="F:tRNA(Ile)-lysidine synthase activity"/>
    <property type="evidence" value="ECO:0007669"/>
    <property type="project" value="UniProtKB-EC"/>
</dbReference>
<dbReference type="EC" id="6.3.4.19" evidence="8"/>
<accession>A0A1T5CES7</accession>
<organism evidence="10 11">
    <name type="scientific">Parapedobacter luteus</name>
    <dbReference type="NCBI Taxonomy" id="623280"/>
    <lineage>
        <taxon>Bacteria</taxon>
        <taxon>Pseudomonadati</taxon>
        <taxon>Bacteroidota</taxon>
        <taxon>Sphingobacteriia</taxon>
        <taxon>Sphingobacteriales</taxon>
        <taxon>Sphingobacteriaceae</taxon>
        <taxon>Parapedobacter</taxon>
    </lineage>
</organism>
<evidence type="ECO:0000256" key="4">
    <source>
        <dbReference type="ARBA" id="ARBA00022694"/>
    </source>
</evidence>
<dbReference type="Pfam" id="PF01171">
    <property type="entry name" value="ATP_bind_3"/>
    <property type="match status" value="1"/>
</dbReference>
<feature type="domain" description="Lysidine-tRNA(Ile) synthetase C-terminal" evidence="9">
    <location>
        <begin position="366"/>
        <end position="439"/>
    </location>
</feature>
<dbReference type="Proteomes" id="UP000190541">
    <property type="component" value="Unassembled WGS sequence"/>
</dbReference>
<keyword evidence="11" id="KW-1185">Reference proteome</keyword>
<comment type="subcellular location">
    <subcellularLocation>
        <location evidence="1 8">Cytoplasm</location>
    </subcellularLocation>
</comment>
<gene>
    <name evidence="8" type="primary">tilS</name>
    <name evidence="10" type="ORF">SAMN05660226_02149</name>
</gene>
<evidence type="ECO:0000256" key="2">
    <source>
        <dbReference type="ARBA" id="ARBA00022490"/>
    </source>
</evidence>
<evidence type="ECO:0000256" key="5">
    <source>
        <dbReference type="ARBA" id="ARBA00022741"/>
    </source>
</evidence>
<dbReference type="NCBIfam" id="TIGR02433">
    <property type="entry name" value="lysidine_TilS_C"/>
    <property type="match status" value="1"/>
</dbReference>
<dbReference type="InterPro" id="IPR012094">
    <property type="entry name" value="tRNA_Ile_lys_synt"/>
</dbReference>
<dbReference type="AlphaFoldDB" id="A0A1T5CES7"/>
<evidence type="ECO:0000256" key="6">
    <source>
        <dbReference type="ARBA" id="ARBA00022840"/>
    </source>
</evidence>
<dbReference type="Pfam" id="PF11734">
    <property type="entry name" value="TilS_C"/>
    <property type="match status" value="1"/>
</dbReference>
<dbReference type="Gene3D" id="3.40.50.620">
    <property type="entry name" value="HUPs"/>
    <property type="match status" value="1"/>
</dbReference>
<dbReference type="NCBIfam" id="TIGR02432">
    <property type="entry name" value="lysidine_TilS_N"/>
    <property type="match status" value="1"/>
</dbReference>
<comment type="domain">
    <text evidence="8">The N-terminal region contains the highly conserved SGGXDS motif, predicted to be a P-loop motif involved in ATP binding.</text>
</comment>
<comment type="catalytic activity">
    <reaction evidence="7 8">
        <text>cytidine(34) in tRNA(Ile2) + L-lysine + ATP = lysidine(34) in tRNA(Ile2) + AMP + diphosphate + H(+)</text>
        <dbReference type="Rhea" id="RHEA:43744"/>
        <dbReference type="Rhea" id="RHEA-COMP:10625"/>
        <dbReference type="Rhea" id="RHEA-COMP:10670"/>
        <dbReference type="ChEBI" id="CHEBI:15378"/>
        <dbReference type="ChEBI" id="CHEBI:30616"/>
        <dbReference type="ChEBI" id="CHEBI:32551"/>
        <dbReference type="ChEBI" id="CHEBI:33019"/>
        <dbReference type="ChEBI" id="CHEBI:82748"/>
        <dbReference type="ChEBI" id="CHEBI:83665"/>
        <dbReference type="ChEBI" id="CHEBI:456215"/>
        <dbReference type="EC" id="6.3.4.19"/>
    </reaction>
</comment>
<feature type="binding site" evidence="8">
    <location>
        <begin position="28"/>
        <end position="33"/>
    </location>
    <ligand>
        <name>ATP</name>
        <dbReference type="ChEBI" id="CHEBI:30616"/>
    </ligand>
</feature>
<dbReference type="PANTHER" id="PTHR43033">
    <property type="entry name" value="TRNA(ILE)-LYSIDINE SYNTHASE-RELATED"/>
    <property type="match status" value="1"/>
</dbReference>
<keyword evidence="3 8" id="KW-0436">Ligase</keyword>